<reference evidence="2" key="1">
    <citation type="submission" date="2020-01" db="EMBL/GenBank/DDBJ databases">
        <title>Insect and environment-associated Actinomycetes.</title>
        <authorList>
            <person name="Currrie C."/>
            <person name="Chevrette M."/>
            <person name="Carlson C."/>
            <person name="Stubbendieck R."/>
            <person name="Wendt-Pienkowski E."/>
        </authorList>
    </citation>
    <scope>NUCLEOTIDE SEQUENCE</scope>
    <source>
        <strain evidence="2">SID7499</strain>
    </source>
</reference>
<gene>
    <name evidence="2" type="ORF">G3M58_66555</name>
</gene>
<feature type="non-terminal residue" evidence="2">
    <location>
        <position position="1"/>
    </location>
</feature>
<name>A0A6G3XJ25_9ACTN</name>
<accession>A0A6G3XJ25</accession>
<proteinExistence type="predicted"/>
<sequence>SADDCTTLEPQAAEWLARGVSTDYLTHALTAGLPAQVDSPLGFVRRRLTDKIPPRLPAPGNPPPGAPTPAHH</sequence>
<protein>
    <submittedName>
        <fullName evidence="2">MarR family transcriptional regulator</fullName>
    </submittedName>
</protein>
<feature type="region of interest" description="Disordered" evidence="1">
    <location>
        <begin position="50"/>
        <end position="72"/>
    </location>
</feature>
<dbReference type="EMBL" id="JAAGMN010006973">
    <property type="protein sequence ID" value="NEE17815.1"/>
    <property type="molecule type" value="Genomic_DNA"/>
</dbReference>
<evidence type="ECO:0000313" key="2">
    <source>
        <dbReference type="EMBL" id="NEE17815.1"/>
    </source>
</evidence>
<feature type="compositionally biased region" description="Pro residues" evidence="1">
    <location>
        <begin position="54"/>
        <end position="72"/>
    </location>
</feature>
<organism evidence="2">
    <name type="scientific">Streptomyces sp. SID7499</name>
    <dbReference type="NCBI Taxonomy" id="2706086"/>
    <lineage>
        <taxon>Bacteria</taxon>
        <taxon>Bacillati</taxon>
        <taxon>Actinomycetota</taxon>
        <taxon>Actinomycetes</taxon>
        <taxon>Kitasatosporales</taxon>
        <taxon>Streptomycetaceae</taxon>
        <taxon>Streptomyces</taxon>
    </lineage>
</organism>
<comment type="caution">
    <text evidence="2">The sequence shown here is derived from an EMBL/GenBank/DDBJ whole genome shotgun (WGS) entry which is preliminary data.</text>
</comment>
<evidence type="ECO:0000256" key="1">
    <source>
        <dbReference type="SAM" id="MobiDB-lite"/>
    </source>
</evidence>
<feature type="non-terminal residue" evidence="2">
    <location>
        <position position="72"/>
    </location>
</feature>
<dbReference type="AlphaFoldDB" id="A0A6G3XJ25"/>